<evidence type="ECO:0000256" key="5">
    <source>
        <dbReference type="ARBA" id="ARBA00022989"/>
    </source>
</evidence>
<evidence type="ECO:0000256" key="4">
    <source>
        <dbReference type="ARBA" id="ARBA00022692"/>
    </source>
</evidence>
<dbReference type="EMBL" id="SCWA01000007">
    <property type="protein sequence ID" value="TDL98025.1"/>
    <property type="molecule type" value="Genomic_DNA"/>
</dbReference>
<comment type="similarity">
    <text evidence="2">Belongs to the chromate ion transporter (CHR) (TC 2.A.51) family.</text>
</comment>
<keyword evidence="4 7" id="KW-0812">Transmembrane</keyword>
<dbReference type="PANTHER" id="PTHR33567:SF3">
    <property type="entry name" value="CHROMATE ION TRANSPORTER (EUROFUNG)"/>
    <property type="match status" value="1"/>
</dbReference>
<keyword evidence="3" id="KW-1003">Cell membrane</keyword>
<evidence type="ECO:0000256" key="1">
    <source>
        <dbReference type="ARBA" id="ARBA00004651"/>
    </source>
</evidence>
<protein>
    <submittedName>
        <fullName evidence="8">Chromate efflux transporter</fullName>
    </submittedName>
</protein>
<evidence type="ECO:0000313" key="9">
    <source>
        <dbReference type="Proteomes" id="UP000295310"/>
    </source>
</evidence>
<evidence type="ECO:0000256" key="2">
    <source>
        <dbReference type="ARBA" id="ARBA00005262"/>
    </source>
</evidence>
<dbReference type="InterPro" id="IPR003370">
    <property type="entry name" value="Chromate_transpt"/>
</dbReference>
<dbReference type="Pfam" id="PF02417">
    <property type="entry name" value="Chromate_transp"/>
    <property type="match status" value="2"/>
</dbReference>
<keyword evidence="6 7" id="KW-0472">Membrane</keyword>
<dbReference type="GO" id="GO:0005886">
    <property type="term" value="C:plasma membrane"/>
    <property type="evidence" value="ECO:0007669"/>
    <property type="project" value="UniProtKB-SubCell"/>
</dbReference>
<feature type="transmembrane region" description="Helical" evidence="7">
    <location>
        <begin position="258"/>
        <end position="278"/>
    </location>
</feature>
<feature type="transmembrane region" description="Helical" evidence="7">
    <location>
        <begin position="137"/>
        <end position="169"/>
    </location>
</feature>
<sequence length="381" mass="41655">MNRILEIFIVALKLGITSFGGPTAHLGYFREEYVEKRKWLSDKVYQDLVALCQFLPGPASSQVGMAIGMMRGGMLGGIAAFLGFTLPSVLILILAVRLMPDSIEWIQGLKLVAVAVVLHALIGMAKGSLNSWQTVGLALLALLACLYVPSAITQIAIIVISGIIGILIFKANHQPGEVLNLPVSRRTGTICLGLLFILLIGLPVFTNILHNDWLTIFDKFYRSGLLVFGGGHVVLPLLEREFVPMFLQPDDFLAGYGLAQAVPGPLFTFASYIGAVIGGLWGGLFAMIAIFLPAFLLVAGCLPFWQQIREKSLMRKALIGINAGVIGILAAAWIHPIISHTLFDIKDYFLFILLFCCLHYFKLAPWIIVLMGLVIGLVFYR</sequence>
<dbReference type="GO" id="GO:0015109">
    <property type="term" value="F:chromate transmembrane transporter activity"/>
    <property type="evidence" value="ECO:0007669"/>
    <property type="project" value="InterPro"/>
</dbReference>
<organism evidence="8 9">
    <name type="scientific">Macrococcus brunensis</name>
    <dbReference type="NCBI Taxonomy" id="198483"/>
    <lineage>
        <taxon>Bacteria</taxon>
        <taxon>Bacillati</taxon>
        <taxon>Bacillota</taxon>
        <taxon>Bacilli</taxon>
        <taxon>Bacillales</taxon>
        <taxon>Staphylococcaceae</taxon>
        <taxon>Macrococcus</taxon>
    </lineage>
</organism>
<proteinExistence type="inferred from homology"/>
<evidence type="ECO:0000256" key="3">
    <source>
        <dbReference type="ARBA" id="ARBA00022475"/>
    </source>
</evidence>
<feature type="transmembrane region" description="Helical" evidence="7">
    <location>
        <begin position="317"/>
        <end position="338"/>
    </location>
</feature>
<feature type="transmembrane region" description="Helical" evidence="7">
    <location>
        <begin position="284"/>
        <end position="305"/>
    </location>
</feature>
<dbReference type="PIRSF" id="PIRSF004810">
    <property type="entry name" value="ChrA"/>
    <property type="match status" value="1"/>
</dbReference>
<dbReference type="Proteomes" id="UP000295310">
    <property type="component" value="Unassembled WGS sequence"/>
</dbReference>
<evidence type="ECO:0000256" key="7">
    <source>
        <dbReference type="SAM" id="Phobius"/>
    </source>
</evidence>
<evidence type="ECO:0000313" key="8">
    <source>
        <dbReference type="EMBL" id="TDL98025.1"/>
    </source>
</evidence>
<feature type="transmembrane region" description="Helical" evidence="7">
    <location>
        <begin position="190"/>
        <end position="208"/>
    </location>
</feature>
<name>A0A4R6BE43_9STAP</name>
<keyword evidence="5 7" id="KW-1133">Transmembrane helix</keyword>
<feature type="transmembrane region" description="Helical" evidence="7">
    <location>
        <begin position="220"/>
        <end position="238"/>
    </location>
</feature>
<dbReference type="AlphaFoldDB" id="A0A4R6BE43"/>
<dbReference type="OrthoDB" id="9788907at2"/>
<gene>
    <name evidence="8" type="primary">chrA</name>
    <name evidence="8" type="ORF">ERX27_04940</name>
</gene>
<evidence type="ECO:0000256" key="6">
    <source>
        <dbReference type="ARBA" id="ARBA00023136"/>
    </source>
</evidence>
<feature type="transmembrane region" description="Helical" evidence="7">
    <location>
        <begin position="7"/>
        <end position="29"/>
    </location>
</feature>
<feature type="transmembrane region" description="Helical" evidence="7">
    <location>
        <begin position="74"/>
        <end position="96"/>
    </location>
</feature>
<dbReference type="RefSeq" id="WP_133431729.1">
    <property type="nucleotide sequence ID" value="NZ_SCWA01000007.1"/>
</dbReference>
<feature type="transmembrane region" description="Helical" evidence="7">
    <location>
        <begin position="350"/>
        <end position="380"/>
    </location>
</feature>
<accession>A0A4R6BE43</accession>
<dbReference type="PANTHER" id="PTHR33567">
    <property type="entry name" value="CHROMATE ION TRANSPORTER (EUROFUNG)"/>
    <property type="match status" value="1"/>
</dbReference>
<dbReference type="NCBIfam" id="TIGR00937">
    <property type="entry name" value="2A51"/>
    <property type="match status" value="1"/>
</dbReference>
<reference evidence="8 9" key="1">
    <citation type="submission" date="2019-01" db="EMBL/GenBank/DDBJ databases">
        <title>Draft genome sequences of the type strains of six Macrococcus species.</title>
        <authorList>
            <person name="Mazhar S."/>
            <person name="Altermann E."/>
            <person name="Hill C."/>
            <person name="Mcauliffe O."/>
        </authorList>
    </citation>
    <scope>NUCLEOTIDE SEQUENCE [LARGE SCALE GENOMIC DNA]</scope>
    <source>
        <strain evidence="8 9">CCM4811</strain>
    </source>
</reference>
<feature type="transmembrane region" description="Helical" evidence="7">
    <location>
        <begin position="108"/>
        <end position="125"/>
    </location>
</feature>
<comment type="subcellular location">
    <subcellularLocation>
        <location evidence="1">Cell membrane</location>
        <topology evidence="1">Multi-pass membrane protein</topology>
    </subcellularLocation>
</comment>
<dbReference type="InterPro" id="IPR014047">
    <property type="entry name" value="Chr_Tranpt_l_chain"/>
</dbReference>
<keyword evidence="9" id="KW-1185">Reference proteome</keyword>
<comment type="caution">
    <text evidence="8">The sequence shown here is derived from an EMBL/GenBank/DDBJ whole genome shotgun (WGS) entry which is preliminary data.</text>
</comment>